<dbReference type="eggNOG" id="COG1256">
    <property type="taxonomic scope" value="Bacteria"/>
</dbReference>
<comment type="subcellular location">
    <subcellularLocation>
        <location evidence="1 7">Bacterial flagellum</location>
    </subcellularLocation>
    <subcellularLocation>
        <location evidence="2 7">Secreted</location>
    </subcellularLocation>
</comment>
<dbReference type="PATRIC" id="fig|398512.5.peg.4081"/>
<evidence type="ECO:0000256" key="8">
    <source>
        <dbReference type="SAM" id="Coils"/>
    </source>
</evidence>
<proteinExistence type="inferred from homology"/>
<dbReference type="PANTHER" id="PTHR30033">
    <property type="entry name" value="FLAGELLAR HOOK-ASSOCIATED PROTEIN 1"/>
    <property type="match status" value="1"/>
</dbReference>
<dbReference type="NCBIfam" id="TIGR02492">
    <property type="entry name" value="flgK_ends"/>
    <property type="match status" value="1"/>
</dbReference>
<keyword evidence="13" id="KW-1185">Reference proteome</keyword>
<evidence type="ECO:0000256" key="6">
    <source>
        <dbReference type="ARBA" id="ARBA00023143"/>
    </source>
</evidence>
<dbReference type="InterPro" id="IPR010930">
    <property type="entry name" value="Flg_bb/hook_C_dom"/>
</dbReference>
<evidence type="ECO:0000259" key="11">
    <source>
        <dbReference type="Pfam" id="PF22638"/>
    </source>
</evidence>
<evidence type="ECO:0000256" key="7">
    <source>
        <dbReference type="RuleBase" id="RU362065"/>
    </source>
</evidence>
<keyword evidence="8" id="KW-0175">Coiled coil</keyword>
<sequence>MRSSFFGLNVASNGLYTAQRGLDVINHNINNVNTPGYSRQMSVQTAAPAMSVHDGTGMIGTGSLSASVDRIHDEYLDFKYWSESDTFGEWDVKAIQLTDIEKTFNEPSDSGFNVVINNYFAAVQELSKDPSSLAARKLLIGEGVTLTKYFNSVAAHLEKLQSDLNYNIKLKVDEINSYGRQIQQLNKQIYAAEIDNNKANDLRDQRTYLVDKLSKLVNVQASEVAVGVLPNGQQEKHFLITINGKAFVDHYSLSQLKVEQREKKLNVDEDIENLYEVSWEDGNLLEVKGGELKGYIDMRDGNEGVDQGNGASPNYKGVPFYVKKLNEFVRKFALAMNEGITVQTDDLNGTIYSKTTSGHADGYGMKKPGGSTSPAGIRLFTMKGWSHKQNAVSEIYTSEFIGSANSVDDIGNLYNKLTAKNFSISGDLIHEESGEYNIAASSTSGLSEDGSNLLNLIEMRHDGHLFMEGNPEDYMKALISTLGIDTQQAMQISKTQIVIMGQIENRRSSVSGVSLNEEMSNMVKYQHAYTAAAKMISTLSEIYDTLVNRVGISGR</sequence>
<dbReference type="PANTHER" id="PTHR30033:SF1">
    <property type="entry name" value="FLAGELLAR HOOK-ASSOCIATED PROTEIN 1"/>
    <property type="match status" value="1"/>
</dbReference>
<comment type="caution">
    <text evidence="12">The sequence shown here is derived from an EMBL/GenBank/DDBJ whole genome shotgun (WGS) entry which is preliminary data.</text>
</comment>
<evidence type="ECO:0000256" key="5">
    <source>
        <dbReference type="ARBA" id="ARBA00022525"/>
    </source>
</evidence>
<evidence type="ECO:0000259" key="10">
    <source>
        <dbReference type="Pfam" id="PF06429"/>
    </source>
</evidence>
<evidence type="ECO:0000256" key="1">
    <source>
        <dbReference type="ARBA" id="ARBA00004365"/>
    </source>
</evidence>
<dbReference type="EMBL" id="LGTC01000001">
    <property type="protein sequence ID" value="KNY28627.1"/>
    <property type="molecule type" value="Genomic_DNA"/>
</dbReference>
<protein>
    <recommendedName>
        <fullName evidence="4 7">Flagellar hook-associated protein 1</fullName>
        <shortName evidence="7">HAP1</shortName>
    </recommendedName>
</protein>
<dbReference type="GO" id="GO:0005198">
    <property type="term" value="F:structural molecule activity"/>
    <property type="evidence" value="ECO:0007669"/>
    <property type="project" value="UniProtKB-UniRule"/>
</dbReference>
<feature type="domain" description="Flagellar hook-associated protein FlgK helical" evidence="11">
    <location>
        <begin position="97"/>
        <end position="339"/>
    </location>
</feature>
<gene>
    <name evidence="7" type="primary">flgK</name>
    <name evidence="12" type="ORF">Bccel_3901</name>
</gene>
<dbReference type="GO" id="GO:0044780">
    <property type="term" value="P:bacterial-type flagellum assembly"/>
    <property type="evidence" value="ECO:0007669"/>
    <property type="project" value="InterPro"/>
</dbReference>
<evidence type="ECO:0000313" key="13">
    <source>
        <dbReference type="Proteomes" id="UP000036923"/>
    </source>
</evidence>
<feature type="domain" description="Flagellar basal-body/hook protein C-terminal" evidence="10">
    <location>
        <begin position="510"/>
        <end position="548"/>
    </location>
</feature>
<evidence type="ECO:0000256" key="2">
    <source>
        <dbReference type="ARBA" id="ARBA00004613"/>
    </source>
</evidence>
<evidence type="ECO:0000259" key="9">
    <source>
        <dbReference type="Pfam" id="PF00460"/>
    </source>
</evidence>
<accession>A0A0L6JT81</accession>
<evidence type="ECO:0000256" key="4">
    <source>
        <dbReference type="ARBA" id="ARBA00016244"/>
    </source>
</evidence>
<keyword evidence="12" id="KW-0282">Flagellum</keyword>
<evidence type="ECO:0000256" key="3">
    <source>
        <dbReference type="ARBA" id="ARBA00009677"/>
    </source>
</evidence>
<dbReference type="Pfam" id="PF22638">
    <property type="entry name" value="FlgK_D1"/>
    <property type="match status" value="1"/>
</dbReference>
<keyword evidence="5 7" id="KW-0964">Secreted</keyword>
<comment type="similarity">
    <text evidence="3 7">Belongs to the flagella basal body rod proteins family.</text>
</comment>
<evidence type="ECO:0000313" key="12">
    <source>
        <dbReference type="EMBL" id="KNY28627.1"/>
    </source>
</evidence>
<dbReference type="GO" id="GO:0009424">
    <property type="term" value="C:bacterial-type flagellum hook"/>
    <property type="evidence" value="ECO:0007669"/>
    <property type="project" value="UniProtKB-UniRule"/>
</dbReference>
<dbReference type="InterPro" id="IPR002371">
    <property type="entry name" value="FlgK"/>
</dbReference>
<dbReference type="InterPro" id="IPR053927">
    <property type="entry name" value="FlgK_helical"/>
</dbReference>
<dbReference type="Proteomes" id="UP000036923">
    <property type="component" value="Unassembled WGS sequence"/>
</dbReference>
<dbReference type="STRING" id="398512.Bccel_3901"/>
<keyword evidence="12" id="KW-0966">Cell projection</keyword>
<organism evidence="12 13">
    <name type="scientific">Pseudobacteroides cellulosolvens ATCC 35603 = DSM 2933</name>
    <dbReference type="NCBI Taxonomy" id="398512"/>
    <lineage>
        <taxon>Bacteria</taxon>
        <taxon>Bacillati</taxon>
        <taxon>Bacillota</taxon>
        <taxon>Clostridia</taxon>
        <taxon>Eubacteriales</taxon>
        <taxon>Oscillospiraceae</taxon>
        <taxon>Pseudobacteroides</taxon>
    </lineage>
</organism>
<reference evidence="13" key="1">
    <citation type="submission" date="2015-07" db="EMBL/GenBank/DDBJ databases">
        <title>Near-Complete Genome Sequence of the Cellulolytic Bacterium Bacteroides (Pseudobacteroides) cellulosolvens ATCC 35603.</title>
        <authorList>
            <person name="Dassa B."/>
            <person name="Utturkar S.M."/>
            <person name="Klingeman D.M."/>
            <person name="Hurt R.A."/>
            <person name="Keller M."/>
            <person name="Xu J."/>
            <person name="Reddy Y.H.K."/>
            <person name="Borovok I."/>
            <person name="Grinberg I.R."/>
            <person name="Lamed R."/>
            <person name="Zhivin O."/>
            <person name="Bayer E.A."/>
            <person name="Brown S.D."/>
        </authorList>
    </citation>
    <scope>NUCLEOTIDE SEQUENCE [LARGE SCALE GENOMIC DNA]</scope>
    <source>
        <strain evidence="13">DSM 2933</strain>
    </source>
</reference>
<dbReference type="SUPFAM" id="SSF64518">
    <property type="entry name" value="Phase 1 flagellin"/>
    <property type="match status" value="1"/>
</dbReference>
<dbReference type="GO" id="GO:0005576">
    <property type="term" value="C:extracellular region"/>
    <property type="evidence" value="ECO:0007669"/>
    <property type="project" value="UniProtKB-SubCell"/>
</dbReference>
<dbReference type="PRINTS" id="PR01005">
    <property type="entry name" value="FLGHOOKAP1"/>
</dbReference>
<dbReference type="Pfam" id="PF06429">
    <property type="entry name" value="Flg_bbr_C"/>
    <property type="match status" value="1"/>
</dbReference>
<dbReference type="InterPro" id="IPR001444">
    <property type="entry name" value="Flag_bb_rod_N"/>
</dbReference>
<feature type="coiled-coil region" evidence="8">
    <location>
        <begin position="168"/>
        <end position="202"/>
    </location>
</feature>
<dbReference type="Pfam" id="PF00460">
    <property type="entry name" value="Flg_bb_rod"/>
    <property type="match status" value="1"/>
</dbReference>
<dbReference type="AlphaFoldDB" id="A0A0L6JT81"/>
<dbReference type="OrthoDB" id="9802553at2"/>
<keyword evidence="6 7" id="KW-0975">Bacterial flagellum</keyword>
<dbReference type="RefSeq" id="WP_036936586.1">
    <property type="nucleotide sequence ID" value="NZ_JQKC01000002.1"/>
</dbReference>
<feature type="domain" description="Flagellar basal body rod protein N-terminal" evidence="9">
    <location>
        <begin position="8"/>
        <end position="37"/>
    </location>
</feature>
<name>A0A0L6JT81_9FIRM</name>
<keyword evidence="12" id="KW-0969">Cilium</keyword>